<protein>
    <recommendedName>
        <fullName evidence="2">Integrase catalytic domain-containing protein</fullName>
    </recommendedName>
</protein>
<accession>A0A1H1I411</accession>
<gene>
    <name evidence="3" type="ORF">SAMN04490195_4860</name>
</gene>
<dbReference type="PROSITE" id="PS50994">
    <property type="entry name" value="INTEGRASE"/>
    <property type="match status" value="1"/>
</dbReference>
<sequence>MTTFEINDVFVPTEPLENINGAFRIIETLNLEKVVIIEIDSQYNRGPKWLEYDDFVNLIHSEKIVNQIDPYWQLSFLSAHLPPAATERLKKVIAFTENFSQTEIFVKPKALRSAITAAATSLNLSRKTIERWLYAWLKSGRNCNAVVDKFMTRKSRLQHNDQTSGRKRGAKNPTLGSECEVSGAEVASKIKQTYECLIKTEKMTWRSAYDEMIITRFNIPPELILKENNEILLDPAIISKYRLPTWDQFRYRCRQEKKNTVTDGDELPRGKRGLASESVPGPGFFEIDATFFQIQLVSRITKGLLVGRPVVYLIVDLFDGIIAGYSVTLENPSWATAALALHNCFSPKQPIFERLGLPFSENDWPCHHLPNMLRADRAELISNMGHHFNRSGIRVEVTPSMTPIAKGTVEGKNAQIKHRKNGRFNLPGQYSKILKRRESDGKKQAALDIFEFEKILVEIIMELNRSPVRPKQIPPDAIPFGASVATRKGLHAWALEHRAGFTRLMPPNFAYEYLLTQATGTVTTLGIAFKGEVYISDRLREVGFLNRALDGSYKIAISYNPLFAAEIFFFDRDESKWCGAYNTDPEVYRIKASFSEAKEYRTLQKQLVNQAKLEGHIASKKRQTYIRKSIREAIKLRNFDKENSSKNAIDIIANRAEEKALHRAESMNGALNDNKEILVSAELHPTPEKNNVCNEGRDTLWEKVNAVSRS</sequence>
<organism evidence="3 4">
    <name type="scientific">Pseudomonas moorei</name>
    <dbReference type="NCBI Taxonomy" id="395599"/>
    <lineage>
        <taxon>Bacteria</taxon>
        <taxon>Pseudomonadati</taxon>
        <taxon>Pseudomonadota</taxon>
        <taxon>Gammaproteobacteria</taxon>
        <taxon>Pseudomonadales</taxon>
        <taxon>Pseudomonadaceae</taxon>
        <taxon>Pseudomonas</taxon>
    </lineage>
</organism>
<dbReference type="AlphaFoldDB" id="A0A1H1I411"/>
<dbReference type="GO" id="GO:0015074">
    <property type="term" value="P:DNA integration"/>
    <property type="evidence" value="ECO:0007669"/>
    <property type="project" value="InterPro"/>
</dbReference>
<dbReference type="OrthoDB" id="501284at2"/>
<evidence type="ECO:0000313" key="3">
    <source>
        <dbReference type="EMBL" id="SDR32423.1"/>
    </source>
</evidence>
<dbReference type="GO" id="GO:0003676">
    <property type="term" value="F:nucleic acid binding"/>
    <property type="evidence" value="ECO:0007669"/>
    <property type="project" value="InterPro"/>
</dbReference>
<dbReference type="InterPro" id="IPR036397">
    <property type="entry name" value="RNaseH_sf"/>
</dbReference>
<evidence type="ECO:0000259" key="2">
    <source>
        <dbReference type="PROSITE" id="PS50994"/>
    </source>
</evidence>
<evidence type="ECO:0000256" key="1">
    <source>
        <dbReference type="SAM" id="MobiDB-lite"/>
    </source>
</evidence>
<dbReference type="RefSeq" id="WP_159437821.1">
    <property type="nucleotide sequence ID" value="NZ_FNKJ01000003.1"/>
</dbReference>
<feature type="domain" description="Integrase catalytic" evidence="2">
    <location>
        <begin position="276"/>
        <end position="487"/>
    </location>
</feature>
<proteinExistence type="predicted"/>
<feature type="region of interest" description="Disordered" evidence="1">
    <location>
        <begin position="157"/>
        <end position="177"/>
    </location>
</feature>
<keyword evidence="4" id="KW-1185">Reference proteome</keyword>
<dbReference type="EMBL" id="FNKJ01000003">
    <property type="protein sequence ID" value="SDR32423.1"/>
    <property type="molecule type" value="Genomic_DNA"/>
</dbReference>
<name>A0A1H1I411_9PSED</name>
<evidence type="ECO:0000313" key="4">
    <source>
        <dbReference type="Proteomes" id="UP000199570"/>
    </source>
</evidence>
<dbReference type="Gene3D" id="3.30.420.10">
    <property type="entry name" value="Ribonuclease H-like superfamily/Ribonuclease H"/>
    <property type="match status" value="1"/>
</dbReference>
<dbReference type="Proteomes" id="UP000199570">
    <property type="component" value="Unassembled WGS sequence"/>
</dbReference>
<reference evidence="4" key="1">
    <citation type="submission" date="2016-10" db="EMBL/GenBank/DDBJ databases">
        <authorList>
            <person name="Varghese N."/>
            <person name="Submissions S."/>
        </authorList>
    </citation>
    <scope>NUCLEOTIDE SEQUENCE [LARGE SCALE GENOMIC DNA]</scope>
    <source>
        <strain evidence="4">BS3775</strain>
    </source>
</reference>
<dbReference type="InterPro" id="IPR001584">
    <property type="entry name" value="Integrase_cat-core"/>
</dbReference>